<name>A0A4R5UNN5_9HYPH</name>
<organism evidence="1 2">
    <name type="scientific">Rhizobium deserti</name>
    <dbReference type="NCBI Taxonomy" id="2547961"/>
    <lineage>
        <taxon>Bacteria</taxon>
        <taxon>Pseudomonadati</taxon>
        <taxon>Pseudomonadota</taxon>
        <taxon>Alphaproteobacteria</taxon>
        <taxon>Hyphomicrobiales</taxon>
        <taxon>Rhizobiaceae</taxon>
        <taxon>Rhizobium/Agrobacterium group</taxon>
        <taxon>Rhizobium</taxon>
    </lineage>
</organism>
<dbReference type="OrthoDB" id="5242510at2"/>
<proteinExistence type="predicted"/>
<dbReference type="Proteomes" id="UP000295238">
    <property type="component" value="Unassembled WGS sequence"/>
</dbReference>
<keyword evidence="2" id="KW-1185">Reference proteome</keyword>
<evidence type="ECO:0000313" key="1">
    <source>
        <dbReference type="EMBL" id="TDK39388.1"/>
    </source>
</evidence>
<protein>
    <submittedName>
        <fullName evidence="1">DUF3445 domain-containing protein</fullName>
    </submittedName>
</protein>
<reference evidence="1 2" key="1">
    <citation type="submission" date="2019-03" db="EMBL/GenBank/DDBJ databases">
        <title>Rhizobium sp. nov., an bacterium isolated from biocrust in Mu Us Desert.</title>
        <authorList>
            <person name="Lixiong L."/>
        </authorList>
    </citation>
    <scope>NUCLEOTIDE SEQUENCE [LARGE SCALE GENOMIC DNA]</scope>
    <source>
        <strain evidence="1 2">SPY-1</strain>
    </source>
</reference>
<evidence type="ECO:0000313" key="2">
    <source>
        <dbReference type="Proteomes" id="UP000295238"/>
    </source>
</evidence>
<dbReference type="AlphaFoldDB" id="A0A4R5UNN5"/>
<dbReference type="RefSeq" id="WP_133314834.1">
    <property type="nucleotide sequence ID" value="NZ_SMTL01000001.1"/>
</dbReference>
<dbReference type="Pfam" id="PF11927">
    <property type="entry name" value="HODM_asu-like"/>
    <property type="match status" value="1"/>
</dbReference>
<gene>
    <name evidence="1" type="ORF">E2F50_04535</name>
</gene>
<dbReference type="InterPro" id="IPR021848">
    <property type="entry name" value="HODM_asu-like"/>
</dbReference>
<dbReference type="EMBL" id="SMTL01000001">
    <property type="protein sequence ID" value="TDK39388.1"/>
    <property type="molecule type" value="Genomic_DNA"/>
</dbReference>
<sequence length="303" mass="33837">MKNLAYTPYDGSSQPFTIGLQQLDPSRWIEPDDDLAYHLAEKKRLLAEHGAKIFLAEPGMQTAQQEILDEMAAYLAANHPRHYRRHGELMTMAGHTVDLRDQTLAPLLRAGLLVQDDLVIMRKGDNGWRIAAAFLAFPSSCSLTEKFGKVMDEVHAPVPDFHAGSRNADLINRMFDNLSPARFVVRWNWSVNWGYELYRPAAQPASEIKAAPPEDTYLRIERQTLRKMPVSGDILFTIRIYLDPVKTILAQPNAKELAASLADQLEALSVDQAVYKSLLAKRSELIGHLRHGIGAVSPTKSGA</sequence>
<comment type="caution">
    <text evidence="1">The sequence shown here is derived from an EMBL/GenBank/DDBJ whole genome shotgun (WGS) entry which is preliminary data.</text>
</comment>
<accession>A0A4R5UNN5</accession>